<evidence type="ECO:0000313" key="3">
    <source>
        <dbReference type="Proteomes" id="UP000051096"/>
    </source>
</evidence>
<accession>A0A0S8G8E6</accession>
<dbReference type="EMBL" id="LJUO01000130">
    <property type="protein sequence ID" value="KPK69336.1"/>
    <property type="molecule type" value="Genomic_DNA"/>
</dbReference>
<evidence type="ECO:0000313" key="2">
    <source>
        <dbReference type="EMBL" id="KPK69336.1"/>
    </source>
</evidence>
<evidence type="ECO:0000259" key="1">
    <source>
        <dbReference type="Pfam" id="PF04015"/>
    </source>
</evidence>
<name>A0A0S8G8E6_UNCW3</name>
<protein>
    <submittedName>
        <fullName evidence="2">Iron-sulfur cluster-binding protein</fullName>
    </submittedName>
</protein>
<organism evidence="2 3">
    <name type="scientific">candidate division WOR_3 bacterium SM23_60</name>
    <dbReference type="NCBI Taxonomy" id="1703780"/>
    <lineage>
        <taxon>Bacteria</taxon>
        <taxon>Bacteria division WOR-3</taxon>
    </lineage>
</organism>
<dbReference type="PATRIC" id="fig|1703780.3.peg.1424"/>
<proteinExistence type="predicted"/>
<gene>
    <name evidence="2" type="ORF">AMJ87_10645</name>
</gene>
<sequence>MKSKVAVVKTSPETILDDLDRALQLAEVEQYLPKGVATLLKVNITWHLYYPACSTTPWQLDGVTSALKKRGYKDLIPAQNRTVVVNPKLGAVNNHLTSVIKKHNLKFVYLYEPHIEWINYKPKAKMLVLDRVFDGRIDIPKLFIGKNAVHLPTLKTHVFTTITGAIKNAFGGLLNDNRHWTHACIHETLVDLLQIQKEIHPGIFCVTDGTIAGNGAGPRVMEPHIKNYLLASGDSVAIDAIAAKMMGFDPMHLKFLNLAHERKLGVAQPHDIEIVGADISDVNFHFQQTDNFASRGQKAIYWGKLKPFEHILLRSPLVPWSYLASRTYHDFFWYNVFGKTIVRKYLNTAWGRLFTSYK</sequence>
<feature type="domain" description="DUF362" evidence="1">
    <location>
        <begin position="39"/>
        <end position="244"/>
    </location>
</feature>
<dbReference type="AlphaFoldDB" id="A0A0S8G8E6"/>
<dbReference type="Proteomes" id="UP000051096">
    <property type="component" value="Unassembled WGS sequence"/>
</dbReference>
<dbReference type="InterPro" id="IPR007160">
    <property type="entry name" value="DUF362"/>
</dbReference>
<dbReference type="Pfam" id="PF04015">
    <property type="entry name" value="DUF362"/>
    <property type="match status" value="1"/>
</dbReference>
<reference evidence="2 3" key="1">
    <citation type="journal article" date="2015" name="Microbiome">
        <title>Genomic resolution of linkages in carbon, nitrogen, and sulfur cycling among widespread estuary sediment bacteria.</title>
        <authorList>
            <person name="Baker B.J."/>
            <person name="Lazar C.S."/>
            <person name="Teske A.P."/>
            <person name="Dick G.J."/>
        </authorList>
    </citation>
    <scope>NUCLEOTIDE SEQUENCE [LARGE SCALE GENOMIC DNA]</scope>
    <source>
        <strain evidence="2">SM23_60</strain>
    </source>
</reference>
<comment type="caution">
    <text evidence="2">The sequence shown here is derived from an EMBL/GenBank/DDBJ whole genome shotgun (WGS) entry which is preliminary data.</text>
</comment>